<evidence type="ECO:0000313" key="3">
    <source>
        <dbReference type="Proteomes" id="UP000290365"/>
    </source>
</evidence>
<evidence type="ECO:0000313" key="2">
    <source>
        <dbReference type="EMBL" id="QBD82178.1"/>
    </source>
</evidence>
<dbReference type="KEGG" id="kbs:EPA93_41845"/>
<feature type="transmembrane region" description="Helical" evidence="1">
    <location>
        <begin position="39"/>
        <end position="62"/>
    </location>
</feature>
<sequence>MMKHFEGRSLAHPGCLIGVTVGLIVGIVLAGVLASVFNWALNLVLIVWLAFTLGLGLLGWTIGEHFSKKFQLFKRETDEPTLSHPSQE</sequence>
<dbReference type="AlphaFoldDB" id="A0A4P6K1W8"/>
<keyword evidence="1" id="KW-1133">Transmembrane helix</keyword>
<gene>
    <name evidence="2" type="ORF">EPA93_41845</name>
</gene>
<dbReference type="Proteomes" id="UP000290365">
    <property type="component" value="Chromosome"/>
</dbReference>
<accession>A0A4P6K1W8</accession>
<organism evidence="2 3">
    <name type="scientific">Ktedonosporobacter rubrisoli</name>
    <dbReference type="NCBI Taxonomy" id="2509675"/>
    <lineage>
        <taxon>Bacteria</taxon>
        <taxon>Bacillati</taxon>
        <taxon>Chloroflexota</taxon>
        <taxon>Ktedonobacteria</taxon>
        <taxon>Ktedonobacterales</taxon>
        <taxon>Ktedonosporobacteraceae</taxon>
        <taxon>Ktedonosporobacter</taxon>
    </lineage>
</organism>
<feature type="transmembrane region" description="Helical" evidence="1">
    <location>
        <begin position="12"/>
        <end position="33"/>
    </location>
</feature>
<name>A0A4P6K1W8_KTERU</name>
<keyword evidence="1" id="KW-0812">Transmembrane</keyword>
<reference evidence="2 3" key="1">
    <citation type="submission" date="2019-01" db="EMBL/GenBank/DDBJ databases">
        <title>Ktedonosporobacter rubrisoli SCAWS-G2.</title>
        <authorList>
            <person name="Huang Y."/>
            <person name="Yan B."/>
        </authorList>
    </citation>
    <scope>NUCLEOTIDE SEQUENCE [LARGE SCALE GENOMIC DNA]</scope>
    <source>
        <strain evidence="2 3">SCAWS-G2</strain>
    </source>
</reference>
<evidence type="ECO:0000256" key="1">
    <source>
        <dbReference type="SAM" id="Phobius"/>
    </source>
</evidence>
<keyword evidence="1" id="KW-0472">Membrane</keyword>
<protein>
    <submittedName>
        <fullName evidence="2">Uncharacterized protein</fullName>
    </submittedName>
</protein>
<dbReference type="RefSeq" id="WP_129893247.1">
    <property type="nucleotide sequence ID" value="NZ_CP035758.1"/>
</dbReference>
<proteinExistence type="predicted"/>
<dbReference type="EMBL" id="CP035758">
    <property type="protein sequence ID" value="QBD82178.1"/>
    <property type="molecule type" value="Genomic_DNA"/>
</dbReference>
<keyword evidence="3" id="KW-1185">Reference proteome</keyword>